<keyword evidence="4" id="KW-0249">Electron transport</keyword>
<evidence type="ECO:0000256" key="4">
    <source>
        <dbReference type="ARBA" id="ARBA00022982"/>
    </source>
</evidence>
<sequence length="213" mass="21666">MKNTFAVTMTLLLALTLGGSIAGYRIATTPHHEEEAHKETPTPGSEEAPSPNSAATGAEGDASAQGDVRAENDGGTQAGENGAVIASSDLKTGDTPAASTEGTAENTPPSETVGQTGQEPADTAAAAEPEGDPSAGGKLFVGNCAGCHGPEGQGGVGPALSQVKEWNLAQFTAVLREGKTPERELSAVMPRFSEQQLTDSDIANIYTFVKTLN</sequence>
<feature type="compositionally biased region" description="Polar residues" evidence="7">
    <location>
        <begin position="97"/>
        <end position="115"/>
    </location>
</feature>
<evidence type="ECO:0000256" key="1">
    <source>
        <dbReference type="ARBA" id="ARBA00022448"/>
    </source>
</evidence>
<keyword evidence="2 6" id="KW-0349">Heme</keyword>
<evidence type="ECO:0000256" key="2">
    <source>
        <dbReference type="ARBA" id="ARBA00022617"/>
    </source>
</evidence>
<feature type="signal peptide" evidence="8">
    <location>
        <begin position="1"/>
        <end position="22"/>
    </location>
</feature>
<dbReference type="GO" id="GO:0020037">
    <property type="term" value="F:heme binding"/>
    <property type="evidence" value="ECO:0007669"/>
    <property type="project" value="InterPro"/>
</dbReference>
<feature type="compositionally biased region" description="Low complexity" evidence="7">
    <location>
        <begin position="116"/>
        <end position="128"/>
    </location>
</feature>
<evidence type="ECO:0000259" key="9">
    <source>
        <dbReference type="PROSITE" id="PS51007"/>
    </source>
</evidence>
<dbReference type="GO" id="GO:0046872">
    <property type="term" value="F:metal ion binding"/>
    <property type="evidence" value="ECO:0007669"/>
    <property type="project" value="UniProtKB-KW"/>
</dbReference>
<feature type="compositionally biased region" description="Basic and acidic residues" evidence="7">
    <location>
        <begin position="31"/>
        <end position="40"/>
    </location>
</feature>
<feature type="region of interest" description="Disordered" evidence="7">
    <location>
        <begin position="31"/>
        <end position="138"/>
    </location>
</feature>
<keyword evidence="5 6" id="KW-0408">Iron</keyword>
<evidence type="ECO:0000313" key="11">
    <source>
        <dbReference type="Proteomes" id="UP000483286"/>
    </source>
</evidence>
<evidence type="ECO:0000256" key="8">
    <source>
        <dbReference type="SAM" id="SignalP"/>
    </source>
</evidence>
<keyword evidence="8" id="KW-0732">Signal</keyword>
<keyword evidence="3 6" id="KW-0479">Metal-binding</keyword>
<proteinExistence type="predicted"/>
<protein>
    <submittedName>
        <fullName evidence="10">C-type cytochrome</fullName>
    </submittedName>
</protein>
<dbReference type="Gene3D" id="1.10.760.10">
    <property type="entry name" value="Cytochrome c-like domain"/>
    <property type="match status" value="1"/>
</dbReference>
<dbReference type="RefSeq" id="WP_157460189.1">
    <property type="nucleotide sequence ID" value="NZ_WQLB01000023.1"/>
</dbReference>
<dbReference type="PANTHER" id="PTHR37823">
    <property type="entry name" value="CYTOCHROME C-553-LIKE"/>
    <property type="match status" value="1"/>
</dbReference>
<name>A0A7C9HZZ7_9DEIO</name>
<keyword evidence="1" id="KW-0813">Transport</keyword>
<comment type="caution">
    <text evidence="10">The sequence shown here is derived from an EMBL/GenBank/DDBJ whole genome shotgun (WGS) entry which is preliminary data.</text>
</comment>
<dbReference type="SUPFAM" id="SSF46626">
    <property type="entry name" value="Cytochrome c"/>
    <property type="match status" value="1"/>
</dbReference>
<evidence type="ECO:0000256" key="7">
    <source>
        <dbReference type="SAM" id="MobiDB-lite"/>
    </source>
</evidence>
<keyword evidence="11" id="KW-1185">Reference proteome</keyword>
<feature type="chain" id="PRO_5028825681" evidence="8">
    <location>
        <begin position="23"/>
        <end position="213"/>
    </location>
</feature>
<dbReference type="GO" id="GO:0009055">
    <property type="term" value="F:electron transfer activity"/>
    <property type="evidence" value="ECO:0007669"/>
    <property type="project" value="InterPro"/>
</dbReference>
<dbReference type="InterPro" id="IPR051811">
    <property type="entry name" value="Cytochrome_c550/c551-like"/>
</dbReference>
<evidence type="ECO:0000256" key="5">
    <source>
        <dbReference type="ARBA" id="ARBA00023004"/>
    </source>
</evidence>
<evidence type="ECO:0000313" key="10">
    <source>
        <dbReference type="EMBL" id="MVN88130.1"/>
    </source>
</evidence>
<dbReference type="AlphaFoldDB" id="A0A7C9HZZ7"/>
<dbReference type="Pfam" id="PF13442">
    <property type="entry name" value="Cytochrome_CBB3"/>
    <property type="match status" value="1"/>
</dbReference>
<dbReference type="PANTHER" id="PTHR37823:SF1">
    <property type="entry name" value="CYTOCHROME C-553-LIKE"/>
    <property type="match status" value="1"/>
</dbReference>
<dbReference type="Proteomes" id="UP000483286">
    <property type="component" value="Unassembled WGS sequence"/>
</dbReference>
<dbReference type="PROSITE" id="PS51007">
    <property type="entry name" value="CYTC"/>
    <property type="match status" value="1"/>
</dbReference>
<evidence type="ECO:0000256" key="3">
    <source>
        <dbReference type="ARBA" id="ARBA00022723"/>
    </source>
</evidence>
<dbReference type="InterPro" id="IPR009056">
    <property type="entry name" value="Cyt_c-like_dom"/>
</dbReference>
<feature type="domain" description="Cytochrome c" evidence="9">
    <location>
        <begin position="131"/>
        <end position="213"/>
    </location>
</feature>
<evidence type="ECO:0000256" key="6">
    <source>
        <dbReference type="PROSITE-ProRule" id="PRU00433"/>
    </source>
</evidence>
<gene>
    <name evidence="10" type="ORF">GO986_15360</name>
</gene>
<dbReference type="EMBL" id="WQLB01000023">
    <property type="protein sequence ID" value="MVN88130.1"/>
    <property type="molecule type" value="Genomic_DNA"/>
</dbReference>
<accession>A0A7C9HZZ7</accession>
<reference evidence="10 11" key="1">
    <citation type="submission" date="2019-12" db="EMBL/GenBank/DDBJ databases">
        <title>Deinococcus sp. HMF7620 Genome sequencing and assembly.</title>
        <authorList>
            <person name="Kang H."/>
            <person name="Kim H."/>
            <person name="Joh K."/>
        </authorList>
    </citation>
    <scope>NUCLEOTIDE SEQUENCE [LARGE SCALE GENOMIC DNA]</scope>
    <source>
        <strain evidence="10 11">HMF7620</strain>
    </source>
</reference>
<dbReference type="InterPro" id="IPR036909">
    <property type="entry name" value="Cyt_c-like_dom_sf"/>
</dbReference>
<organism evidence="10 11">
    <name type="scientific">Deinococcus arboris</name>
    <dbReference type="NCBI Taxonomy" id="2682977"/>
    <lineage>
        <taxon>Bacteria</taxon>
        <taxon>Thermotogati</taxon>
        <taxon>Deinococcota</taxon>
        <taxon>Deinococci</taxon>
        <taxon>Deinococcales</taxon>
        <taxon>Deinococcaceae</taxon>
        <taxon>Deinococcus</taxon>
    </lineage>
</organism>